<gene>
    <name evidence="2" type="ORF">M2A_1944</name>
</gene>
<evidence type="ECO:0000256" key="1">
    <source>
        <dbReference type="SAM" id="MobiDB-lite"/>
    </source>
</evidence>
<dbReference type="Proteomes" id="UP000028702">
    <property type="component" value="Unassembled WGS sequence"/>
</dbReference>
<dbReference type="AlphaFoldDB" id="A0A081BBM7"/>
<protein>
    <submittedName>
        <fullName evidence="2">RNase R, 3'-5' exoribonuclease</fullName>
    </submittedName>
</protein>
<evidence type="ECO:0000313" key="2">
    <source>
        <dbReference type="EMBL" id="GAK45445.1"/>
    </source>
</evidence>
<reference evidence="2 3" key="1">
    <citation type="submission" date="2014-07" db="EMBL/GenBank/DDBJ databases">
        <title>Tepidicaulis marinum gen. nov., sp. nov., a novel marine bacterium denitrifying nitrate to nitrous oxide strictly under microaerobic conditions.</title>
        <authorList>
            <person name="Takeuchi M."/>
            <person name="Yamagishi T."/>
            <person name="Kamagata Y."/>
            <person name="Oshima K."/>
            <person name="Hattori M."/>
            <person name="Katayama T."/>
            <person name="Hanada S."/>
            <person name="Tamaki H."/>
            <person name="Marumo K."/>
            <person name="Maeda H."/>
            <person name="Nedachi M."/>
            <person name="Iwasaki W."/>
            <person name="Suwa Y."/>
            <person name="Sakata S."/>
        </authorList>
    </citation>
    <scope>NUCLEOTIDE SEQUENCE [LARGE SCALE GENOMIC DNA]</scope>
    <source>
        <strain evidence="2 3">MA2</strain>
    </source>
</reference>
<organism evidence="2 3">
    <name type="scientific">Tepidicaulis marinus</name>
    <dbReference type="NCBI Taxonomy" id="1333998"/>
    <lineage>
        <taxon>Bacteria</taxon>
        <taxon>Pseudomonadati</taxon>
        <taxon>Pseudomonadota</taxon>
        <taxon>Alphaproteobacteria</taxon>
        <taxon>Hyphomicrobiales</taxon>
        <taxon>Parvibaculaceae</taxon>
        <taxon>Tepidicaulis</taxon>
    </lineage>
</organism>
<evidence type="ECO:0000313" key="3">
    <source>
        <dbReference type="Proteomes" id="UP000028702"/>
    </source>
</evidence>
<name>A0A081BBM7_9HYPH</name>
<feature type="compositionally biased region" description="Basic residues" evidence="1">
    <location>
        <begin position="52"/>
        <end position="63"/>
    </location>
</feature>
<dbReference type="EMBL" id="BBIO01000009">
    <property type="protein sequence ID" value="GAK45445.1"/>
    <property type="molecule type" value="Genomic_DNA"/>
</dbReference>
<comment type="caution">
    <text evidence="2">The sequence shown here is derived from an EMBL/GenBank/DDBJ whole genome shotgun (WGS) entry which is preliminary data.</text>
</comment>
<accession>A0A081BBM7</accession>
<keyword evidence="3" id="KW-1185">Reference proteome</keyword>
<feature type="compositionally biased region" description="Basic residues" evidence="1">
    <location>
        <begin position="24"/>
        <end position="43"/>
    </location>
</feature>
<feature type="region of interest" description="Disordered" evidence="1">
    <location>
        <begin position="1"/>
        <end position="76"/>
    </location>
</feature>
<dbReference type="STRING" id="1333998.M2A_1944"/>
<proteinExistence type="predicted"/>
<sequence>MNWKPAAPQGRENRRDWNEAMATKAKKSPKAAAKKTAAKKKPAPKSAAAKTSAKKTTAKKAPAKKQQPLRPEQNPT</sequence>